<feature type="transmembrane region" description="Helical" evidence="9">
    <location>
        <begin position="6"/>
        <end position="32"/>
    </location>
</feature>
<evidence type="ECO:0000313" key="11">
    <source>
        <dbReference type="Proteomes" id="UP001154282"/>
    </source>
</evidence>
<feature type="transmembrane region" description="Helical" evidence="9">
    <location>
        <begin position="52"/>
        <end position="69"/>
    </location>
</feature>
<name>A0AAV0H7C7_9ROSI</name>
<evidence type="ECO:0000256" key="8">
    <source>
        <dbReference type="ARBA" id="ARBA00023136"/>
    </source>
</evidence>
<dbReference type="InterPro" id="IPR051523">
    <property type="entry name" value="KISH_domain"/>
</dbReference>
<dbReference type="Pfam" id="PF06842">
    <property type="entry name" value="DUF1242"/>
    <property type="match status" value="1"/>
</dbReference>
<evidence type="ECO:0000256" key="2">
    <source>
        <dbReference type="ARBA" id="ARBA00004614"/>
    </source>
</evidence>
<dbReference type="PANTHER" id="PTHR13229">
    <property type="entry name" value="PROTEIN KISH-A"/>
    <property type="match status" value="1"/>
</dbReference>
<evidence type="ECO:0000313" key="10">
    <source>
        <dbReference type="EMBL" id="CAI0381186.1"/>
    </source>
</evidence>
<dbReference type="Proteomes" id="UP001154282">
    <property type="component" value="Unassembled WGS sequence"/>
</dbReference>
<comment type="caution">
    <text evidence="10">The sequence shown here is derived from an EMBL/GenBank/DDBJ whole genome shotgun (WGS) entry which is preliminary data.</text>
</comment>
<evidence type="ECO:0000256" key="3">
    <source>
        <dbReference type="ARBA" id="ARBA00008961"/>
    </source>
</evidence>
<evidence type="ECO:0000256" key="4">
    <source>
        <dbReference type="ARBA" id="ARBA00022692"/>
    </source>
</evidence>
<keyword evidence="8 9" id="KW-0472">Membrane</keyword>
<evidence type="ECO:0000256" key="7">
    <source>
        <dbReference type="ARBA" id="ARBA00023034"/>
    </source>
</evidence>
<reference evidence="10" key="1">
    <citation type="submission" date="2022-08" db="EMBL/GenBank/DDBJ databases">
        <authorList>
            <person name="Gutierrez-Valencia J."/>
        </authorList>
    </citation>
    <scope>NUCLEOTIDE SEQUENCE</scope>
</reference>
<keyword evidence="4 9" id="KW-0812">Transmembrane</keyword>
<gene>
    <name evidence="10" type="ORF">LITE_LOCUS3027</name>
</gene>
<keyword evidence="5" id="KW-0732">Signal</keyword>
<sequence>MSALFNFHSFLTVVLLVICTCTYVKLHFPAILEHKTGFRGFFWKAARIGERLSPWMGAGCFAMGVSIIFF</sequence>
<comment type="similarity">
    <text evidence="3 9">Belongs to the KISH family.</text>
</comment>
<protein>
    <recommendedName>
        <fullName evidence="9">Protein kish</fullName>
    </recommendedName>
</protein>
<evidence type="ECO:0000256" key="1">
    <source>
        <dbReference type="ARBA" id="ARBA00002154"/>
    </source>
</evidence>
<keyword evidence="11" id="KW-1185">Reference proteome</keyword>
<accession>A0AAV0H7C7</accession>
<comment type="caution">
    <text evidence="9">Lacks conserved residue(s) required for the propagation of feature annotation.</text>
</comment>
<keyword evidence="6 9" id="KW-1133">Transmembrane helix</keyword>
<comment type="subcellular location">
    <subcellularLocation>
        <location evidence="2">Golgi apparatus membrane</location>
        <topology evidence="2">Single-pass type I membrane protein</topology>
    </subcellularLocation>
</comment>
<dbReference type="AlphaFoldDB" id="A0AAV0H7C7"/>
<dbReference type="GO" id="GO:0000139">
    <property type="term" value="C:Golgi membrane"/>
    <property type="evidence" value="ECO:0007669"/>
    <property type="project" value="UniProtKB-SubCell"/>
</dbReference>
<evidence type="ECO:0000256" key="6">
    <source>
        <dbReference type="ARBA" id="ARBA00022989"/>
    </source>
</evidence>
<dbReference type="InterPro" id="IPR009653">
    <property type="entry name" value="Ksh1"/>
</dbReference>
<comment type="function">
    <text evidence="1 9">Involved in the early part of the secretory pathway.</text>
</comment>
<proteinExistence type="inferred from homology"/>
<evidence type="ECO:0000256" key="5">
    <source>
        <dbReference type="ARBA" id="ARBA00022729"/>
    </source>
</evidence>
<keyword evidence="7" id="KW-0333">Golgi apparatus</keyword>
<dbReference type="EMBL" id="CAMGYJ010000002">
    <property type="protein sequence ID" value="CAI0381186.1"/>
    <property type="molecule type" value="Genomic_DNA"/>
</dbReference>
<evidence type="ECO:0000256" key="9">
    <source>
        <dbReference type="RuleBase" id="RU910717"/>
    </source>
</evidence>
<organism evidence="10 11">
    <name type="scientific">Linum tenue</name>
    <dbReference type="NCBI Taxonomy" id="586396"/>
    <lineage>
        <taxon>Eukaryota</taxon>
        <taxon>Viridiplantae</taxon>
        <taxon>Streptophyta</taxon>
        <taxon>Embryophyta</taxon>
        <taxon>Tracheophyta</taxon>
        <taxon>Spermatophyta</taxon>
        <taxon>Magnoliopsida</taxon>
        <taxon>eudicotyledons</taxon>
        <taxon>Gunneridae</taxon>
        <taxon>Pentapetalae</taxon>
        <taxon>rosids</taxon>
        <taxon>fabids</taxon>
        <taxon>Malpighiales</taxon>
        <taxon>Linaceae</taxon>
        <taxon>Linum</taxon>
    </lineage>
</organism>